<name>A0A7W7K6Q5_9SPHN</name>
<protein>
    <submittedName>
        <fullName evidence="1">Uncharacterized protein</fullName>
    </submittedName>
</protein>
<organism evidence="1 2">
    <name type="scientific">Novosphingobium chloroacetimidivorans</name>
    <dbReference type="NCBI Taxonomy" id="1428314"/>
    <lineage>
        <taxon>Bacteria</taxon>
        <taxon>Pseudomonadati</taxon>
        <taxon>Pseudomonadota</taxon>
        <taxon>Alphaproteobacteria</taxon>
        <taxon>Sphingomonadales</taxon>
        <taxon>Sphingomonadaceae</taxon>
        <taxon>Novosphingobium</taxon>
    </lineage>
</organism>
<dbReference type="AlphaFoldDB" id="A0A7W7K6Q5"/>
<accession>A0A7W7K6Q5</accession>
<sequence>MSIGSSLCDVDWDAAGSMLSGTAAWAAVGAAFYATWKAANTFTQFRQQKSYERRFSAAETALSAAYRAKRNLQVVRDGNLTYEEYVSADITRQLDEMPEGSDVDRKILEIRAKITSARFERYRQDWDQVINQVAISKALFGREVEEAMKEIANEIVKVQDAAATVAVLNVKWLEESIFTSGDRAGSDRLMERVDRCIGVLERHLLPILAVSNGR</sequence>
<dbReference type="Proteomes" id="UP000555448">
    <property type="component" value="Unassembled WGS sequence"/>
</dbReference>
<proteinExistence type="predicted"/>
<reference evidence="1 2" key="1">
    <citation type="submission" date="2020-08" db="EMBL/GenBank/DDBJ databases">
        <title>Functional genomics of gut bacteria from endangered species of beetles.</title>
        <authorList>
            <person name="Carlos-Shanley C."/>
        </authorList>
    </citation>
    <scope>NUCLEOTIDE SEQUENCE [LARGE SCALE GENOMIC DNA]</scope>
    <source>
        <strain evidence="1 2">S00245</strain>
    </source>
</reference>
<evidence type="ECO:0000313" key="2">
    <source>
        <dbReference type="Proteomes" id="UP000555448"/>
    </source>
</evidence>
<gene>
    <name evidence="1" type="ORF">HNO88_000524</name>
</gene>
<evidence type="ECO:0000313" key="1">
    <source>
        <dbReference type="EMBL" id="MBB4857217.1"/>
    </source>
</evidence>
<dbReference type="RefSeq" id="WP_184242523.1">
    <property type="nucleotide sequence ID" value="NZ_JACHLR010000002.1"/>
</dbReference>
<dbReference type="EMBL" id="JACHLR010000002">
    <property type="protein sequence ID" value="MBB4857217.1"/>
    <property type="molecule type" value="Genomic_DNA"/>
</dbReference>
<keyword evidence="2" id="KW-1185">Reference proteome</keyword>
<comment type="caution">
    <text evidence="1">The sequence shown here is derived from an EMBL/GenBank/DDBJ whole genome shotgun (WGS) entry which is preliminary data.</text>
</comment>